<dbReference type="PANTHER" id="PTHR15818">
    <property type="entry name" value="G PATCH AND KOW-CONTAINING"/>
    <property type="match status" value="1"/>
</dbReference>
<evidence type="ECO:0000256" key="2">
    <source>
        <dbReference type="ARBA" id="ARBA00008576"/>
    </source>
</evidence>
<feature type="domain" description="Spp2/MOS2 G-patch" evidence="6">
    <location>
        <begin position="122"/>
        <end position="180"/>
    </location>
</feature>
<feature type="region of interest" description="Disordered" evidence="5">
    <location>
        <begin position="150"/>
        <end position="179"/>
    </location>
</feature>
<keyword evidence="8" id="KW-1185">Reference proteome</keyword>
<comment type="subcellular location">
    <subcellularLocation>
        <location evidence="1 4">Nucleus</location>
    </subcellularLocation>
</comment>
<keyword evidence="4" id="KW-0507">mRNA processing</keyword>
<comment type="function">
    <text evidence="4">Involved in spliceosome maturation and the first step of pre-mRNA splicing.</text>
</comment>
<dbReference type="InterPro" id="IPR026822">
    <property type="entry name" value="Spp2/MOS2_G-patch"/>
</dbReference>
<accession>A0A1G4JEB9</accession>
<dbReference type="AlphaFoldDB" id="A0A1G4JEB9"/>
<dbReference type="EMBL" id="LT598463">
    <property type="protein sequence ID" value="SCU88556.1"/>
    <property type="molecule type" value="Genomic_DNA"/>
</dbReference>
<feature type="compositionally biased region" description="Low complexity" evidence="5">
    <location>
        <begin position="80"/>
        <end position="98"/>
    </location>
</feature>
<keyword evidence="4" id="KW-0508">mRNA splicing</keyword>
<dbReference type="OrthoDB" id="5577072at2759"/>
<gene>
    <name evidence="7" type="ORF">LAMI_0D10528G</name>
</gene>
<feature type="region of interest" description="Disordered" evidence="5">
    <location>
        <begin position="1"/>
        <end position="130"/>
    </location>
</feature>
<evidence type="ECO:0000256" key="1">
    <source>
        <dbReference type="ARBA" id="ARBA00004123"/>
    </source>
</evidence>
<sequence length="207" mass="22852">MVGFSLSLRPKEKQSSTSSAAQKRRRVNPFQESDTPSRKLTHIKLTHVDETNENENQDKPLVIEPQIPNASSIIHKRGEVSTQVSAGSTSSSTSGTNSMPKSDDGQLQTAKLRKRVLPDSPPETTQEEYEEVPIEEFGLALLRGMGWSGEGVTSGHHKKRNKAVLPHQQARPEFSGLGSQVKFGGNQLVEKGETFMPVRKVAKEPRR</sequence>
<dbReference type="GO" id="GO:0000398">
    <property type="term" value="P:mRNA splicing, via spliceosome"/>
    <property type="evidence" value="ECO:0007669"/>
    <property type="project" value="UniProtKB-UniRule"/>
</dbReference>
<dbReference type="GO" id="GO:0005681">
    <property type="term" value="C:spliceosomal complex"/>
    <property type="evidence" value="ECO:0007669"/>
    <property type="project" value="UniProtKB-UniRule"/>
</dbReference>
<name>A0A1G4JEB9_9SACH</name>
<keyword evidence="4" id="KW-0747">Spliceosome</keyword>
<reference evidence="7 8" key="1">
    <citation type="submission" date="2016-03" db="EMBL/GenBank/DDBJ databases">
        <authorList>
            <person name="Devillers H."/>
        </authorList>
    </citation>
    <scope>NUCLEOTIDE SEQUENCE [LARGE SCALE GENOMIC DNA]</scope>
    <source>
        <strain evidence="7">CBS 11717</strain>
    </source>
</reference>
<comment type="similarity">
    <text evidence="2 4">Belongs to the SPP2 family.</text>
</comment>
<evidence type="ECO:0000313" key="8">
    <source>
        <dbReference type="Proteomes" id="UP000191024"/>
    </source>
</evidence>
<evidence type="ECO:0000256" key="3">
    <source>
        <dbReference type="ARBA" id="ARBA00023242"/>
    </source>
</evidence>
<keyword evidence="3 4" id="KW-0539">Nucleus</keyword>
<evidence type="ECO:0000256" key="4">
    <source>
        <dbReference type="RuleBase" id="RU369096"/>
    </source>
</evidence>
<organism evidence="7 8">
    <name type="scientific">Lachancea mirantina</name>
    <dbReference type="NCBI Taxonomy" id="1230905"/>
    <lineage>
        <taxon>Eukaryota</taxon>
        <taxon>Fungi</taxon>
        <taxon>Dikarya</taxon>
        <taxon>Ascomycota</taxon>
        <taxon>Saccharomycotina</taxon>
        <taxon>Saccharomycetes</taxon>
        <taxon>Saccharomycetales</taxon>
        <taxon>Saccharomycetaceae</taxon>
        <taxon>Lachancea</taxon>
    </lineage>
</organism>
<dbReference type="STRING" id="1230905.A0A1G4JEB9"/>
<dbReference type="Proteomes" id="UP000191024">
    <property type="component" value="Chromosome D"/>
</dbReference>
<dbReference type="PANTHER" id="PTHR15818:SF2">
    <property type="entry name" value="G-PATCH DOMAIN AND KOW MOTIFS-CONTAINING PROTEIN"/>
    <property type="match status" value="1"/>
</dbReference>
<evidence type="ECO:0000259" key="6">
    <source>
        <dbReference type="Pfam" id="PF12656"/>
    </source>
</evidence>
<dbReference type="Pfam" id="PF12656">
    <property type="entry name" value="G-patch_2"/>
    <property type="match status" value="1"/>
</dbReference>
<evidence type="ECO:0000256" key="5">
    <source>
        <dbReference type="SAM" id="MobiDB-lite"/>
    </source>
</evidence>
<evidence type="ECO:0000313" key="7">
    <source>
        <dbReference type="EMBL" id="SCU88556.1"/>
    </source>
</evidence>
<dbReference type="InterPro" id="IPR045166">
    <property type="entry name" value="Spp2-like"/>
</dbReference>
<proteinExistence type="inferred from homology"/>
<protein>
    <recommendedName>
        <fullName evidence="4">Pre-mRNA-splicing factor</fullName>
    </recommendedName>
</protein>